<dbReference type="EMBL" id="FOKG01000001">
    <property type="protein sequence ID" value="SFA81618.1"/>
    <property type="molecule type" value="Genomic_DNA"/>
</dbReference>
<organism evidence="1 2">
    <name type="scientific">Amycolatopsis marina</name>
    <dbReference type="NCBI Taxonomy" id="490629"/>
    <lineage>
        <taxon>Bacteria</taxon>
        <taxon>Bacillati</taxon>
        <taxon>Actinomycetota</taxon>
        <taxon>Actinomycetes</taxon>
        <taxon>Pseudonocardiales</taxon>
        <taxon>Pseudonocardiaceae</taxon>
        <taxon>Amycolatopsis</taxon>
    </lineage>
</organism>
<protein>
    <submittedName>
        <fullName evidence="1">Uncharacterized protein</fullName>
    </submittedName>
</protein>
<dbReference type="Proteomes" id="UP000243799">
    <property type="component" value="Unassembled WGS sequence"/>
</dbReference>
<proteinExistence type="predicted"/>
<dbReference type="AlphaFoldDB" id="A0A1I0VZJ2"/>
<reference evidence="2" key="1">
    <citation type="submission" date="2016-10" db="EMBL/GenBank/DDBJ databases">
        <authorList>
            <person name="Varghese N."/>
            <person name="Submissions S."/>
        </authorList>
    </citation>
    <scope>NUCLEOTIDE SEQUENCE [LARGE SCALE GENOMIC DNA]</scope>
    <source>
        <strain evidence="2">CGMCC 4.3568</strain>
    </source>
</reference>
<evidence type="ECO:0000313" key="1">
    <source>
        <dbReference type="EMBL" id="SFA81618.1"/>
    </source>
</evidence>
<name>A0A1I0VZJ2_9PSEU</name>
<gene>
    <name evidence="1" type="ORF">SAMN05216266_101610</name>
</gene>
<sequence>MEDHDVPGAAGLFEQALCNGLAVIVEARWPGSEVDSKGRVKSAKVLLEVIAAEEARAGRIGPVLALEEPGAAPPVVGECIPYWDESESEPAVHVEIAVLREALRATAPRRHGKLSEKPLEVKHIDSLAKLDTHPALNSLHGEYGELSVAKEQVRDLWRRHQAENYLGMLSEAEIGRRVLAAQDLLPFDPKDRLISLGLQECPICDQESLLVEHLDDFGIGIGAGTCFVCGYYRSEAVVDEAAWQFTWLNRWKYE</sequence>
<accession>A0A1I0VZJ2</accession>
<keyword evidence="2" id="KW-1185">Reference proteome</keyword>
<evidence type="ECO:0000313" key="2">
    <source>
        <dbReference type="Proteomes" id="UP000243799"/>
    </source>
</evidence>